<dbReference type="Pfam" id="PF02894">
    <property type="entry name" value="GFO_IDH_MocA_C"/>
    <property type="match status" value="1"/>
</dbReference>
<organism evidence="4 5">
    <name type="scientific">Paenibacillus rhizovicinus</name>
    <dbReference type="NCBI Taxonomy" id="2704463"/>
    <lineage>
        <taxon>Bacteria</taxon>
        <taxon>Bacillati</taxon>
        <taxon>Bacillota</taxon>
        <taxon>Bacilli</taxon>
        <taxon>Bacillales</taxon>
        <taxon>Paenibacillaceae</taxon>
        <taxon>Paenibacillus</taxon>
    </lineage>
</organism>
<evidence type="ECO:0000259" key="2">
    <source>
        <dbReference type="Pfam" id="PF01408"/>
    </source>
</evidence>
<name>A0A6C0P508_9BACL</name>
<dbReference type="Gene3D" id="3.30.360.10">
    <property type="entry name" value="Dihydrodipicolinate Reductase, domain 2"/>
    <property type="match status" value="1"/>
</dbReference>
<evidence type="ECO:0000313" key="5">
    <source>
        <dbReference type="Proteomes" id="UP000479114"/>
    </source>
</evidence>
<gene>
    <name evidence="4" type="ORF">GZH47_20255</name>
</gene>
<feature type="domain" description="Gfo/Idh/MocA-like oxidoreductase N-terminal" evidence="2">
    <location>
        <begin position="9"/>
        <end position="125"/>
    </location>
</feature>
<comment type="similarity">
    <text evidence="1">Belongs to the Gfo/Idh/MocA family.</text>
</comment>
<dbReference type="Proteomes" id="UP000479114">
    <property type="component" value="Chromosome"/>
</dbReference>
<dbReference type="PANTHER" id="PTHR43377:SF1">
    <property type="entry name" value="BILIVERDIN REDUCTASE A"/>
    <property type="match status" value="1"/>
</dbReference>
<dbReference type="RefSeq" id="WP_162642756.1">
    <property type="nucleotide sequence ID" value="NZ_CP048286.1"/>
</dbReference>
<protein>
    <submittedName>
        <fullName evidence="4">Gfo/Idh/MocA family oxidoreductase</fullName>
    </submittedName>
</protein>
<evidence type="ECO:0000256" key="1">
    <source>
        <dbReference type="ARBA" id="ARBA00010928"/>
    </source>
</evidence>
<dbReference type="InterPro" id="IPR051450">
    <property type="entry name" value="Gfo/Idh/MocA_Oxidoreductases"/>
</dbReference>
<accession>A0A6C0P508</accession>
<dbReference type="PANTHER" id="PTHR43377">
    <property type="entry name" value="BILIVERDIN REDUCTASE A"/>
    <property type="match status" value="1"/>
</dbReference>
<keyword evidence="5" id="KW-1185">Reference proteome</keyword>
<dbReference type="EMBL" id="CP048286">
    <property type="protein sequence ID" value="QHW32913.1"/>
    <property type="molecule type" value="Genomic_DNA"/>
</dbReference>
<dbReference type="InterPro" id="IPR000683">
    <property type="entry name" value="Gfo/Idh/MocA-like_OxRdtase_N"/>
</dbReference>
<dbReference type="InterPro" id="IPR004104">
    <property type="entry name" value="Gfo/Idh/MocA-like_OxRdtase_C"/>
</dbReference>
<dbReference type="KEGG" id="prz:GZH47_20255"/>
<dbReference type="SUPFAM" id="SSF51735">
    <property type="entry name" value="NAD(P)-binding Rossmann-fold domains"/>
    <property type="match status" value="1"/>
</dbReference>
<reference evidence="4 5" key="1">
    <citation type="submission" date="2020-02" db="EMBL/GenBank/DDBJ databases">
        <title>Paenibacillus sp. nov., isolated from rhizosphere soil of tomato.</title>
        <authorList>
            <person name="Weon H.-Y."/>
            <person name="Lee S.A."/>
        </authorList>
    </citation>
    <scope>NUCLEOTIDE SEQUENCE [LARGE SCALE GENOMIC DNA]</scope>
    <source>
        <strain evidence="4 5">14171R-81</strain>
    </source>
</reference>
<dbReference type="InterPro" id="IPR036291">
    <property type="entry name" value="NAD(P)-bd_dom_sf"/>
</dbReference>
<evidence type="ECO:0000259" key="3">
    <source>
        <dbReference type="Pfam" id="PF02894"/>
    </source>
</evidence>
<sequence length="333" mass="36872">MTASGRTTKVALVGTGGWGEQHARVLSAHPDVELCAIAGRNAERTQARAERYRTNGYTNIREMLEREQPDLVSLCLPNEQHFEATLEVIQAGYPLLVEKPIVFDLREADRLLDEAAKRNLFFAINFNHRYAKPMQLAKSRIDEGRLGEPVFGTWRFGGEGGSPDASPHGNLIETQCHGFDSLEYLMGRIVSVSAEMTDMTGKGFTTMSIGLRFENGAVGNLLGTYDSSYAYSDTQRLEINGTDGRILIEDTVRRFSFQAAGSETAEVWQAGYFNDRDREFHRTFDAHLNAVIAAFRCGGEPPIHAAAGLRALRLAQAAIRSQESGKRIMVQPV</sequence>
<evidence type="ECO:0000313" key="4">
    <source>
        <dbReference type="EMBL" id="QHW32913.1"/>
    </source>
</evidence>
<dbReference type="Pfam" id="PF01408">
    <property type="entry name" value="GFO_IDH_MocA"/>
    <property type="match status" value="1"/>
</dbReference>
<feature type="domain" description="Gfo/Idh/MocA-like oxidoreductase C-terminal" evidence="3">
    <location>
        <begin position="138"/>
        <end position="329"/>
    </location>
</feature>
<proteinExistence type="inferred from homology"/>
<dbReference type="Gene3D" id="3.40.50.720">
    <property type="entry name" value="NAD(P)-binding Rossmann-like Domain"/>
    <property type="match status" value="1"/>
</dbReference>
<dbReference type="AlphaFoldDB" id="A0A6C0P508"/>
<dbReference type="SUPFAM" id="SSF55347">
    <property type="entry name" value="Glyceraldehyde-3-phosphate dehydrogenase-like, C-terminal domain"/>
    <property type="match status" value="1"/>
</dbReference>
<dbReference type="GO" id="GO:0000166">
    <property type="term" value="F:nucleotide binding"/>
    <property type="evidence" value="ECO:0007669"/>
    <property type="project" value="InterPro"/>
</dbReference>